<sequence length="101" mass="11339">MKRSDKQLLVEAALAAANHRLERNALCILAAFPYLITDEEDRRICESLIYFALDKRSQAIRALNGLHTPKVEGLRFLYQAPLENVDTQKICSLITGGHDGD</sequence>
<name>A0ABQ6F1A3_9VIBR</name>
<dbReference type="NCBIfam" id="TIGR02498">
    <property type="entry name" value="type_III_ssaH"/>
    <property type="match status" value="1"/>
</dbReference>
<proteinExistence type="predicted"/>
<dbReference type="RefSeq" id="WP_284192544.1">
    <property type="nucleotide sequence ID" value="NZ_BSPW01000051.1"/>
</dbReference>
<dbReference type="Gene3D" id="1.25.40.10">
    <property type="entry name" value="Tetratricopeptide repeat domain"/>
    <property type="match status" value="1"/>
</dbReference>
<evidence type="ECO:0000313" key="1">
    <source>
        <dbReference type="EMBL" id="GLT18661.1"/>
    </source>
</evidence>
<dbReference type="EMBL" id="BSPW01000051">
    <property type="protein sequence ID" value="GLT18661.1"/>
    <property type="molecule type" value="Genomic_DNA"/>
</dbReference>
<gene>
    <name evidence="1" type="ORF">GCM10007938_24420</name>
</gene>
<dbReference type="InterPro" id="IPR010437">
    <property type="entry name" value="T3SS_SsaH/EsaH"/>
</dbReference>
<dbReference type="InterPro" id="IPR011990">
    <property type="entry name" value="TPR-like_helical_dom_sf"/>
</dbReference>
<comment type="caution">
    <text evidence="1">The sequence shown here is derived from an EMBL/GenBank/DDBJ whole genome shotgun (WGS) entry which is preliminary data.</text>
</comment>
<dbReference type="Proteomes" id="UP001157138">
    <property type="component" value="Unassembled WGS sequence"/>
</dbReference>
<keyword evidence="2" id="KW-1185">Reference proteome</keyword>
<reference evidence="2" key="1">
    <citation type="journal article" date="2019" name="Int. J. Syst. Evol. Microbiol.">
        <title>The Global Catalogue of Microorganisms (GCM) 10K type strain sequencing project: providing services to taxonomists for standard genome sequencing and annotation.</title>
        <authorList>
            <consortium name="The Broad Institute Genomics Platform"/>
            <consortium name="The Broad Institute Genome Sequencing Center for Infectious Disease"/>
            <person name="Wu L."/>
            <person name="Ma J."/>
        </authorList>
    </citation>
    <scope>NUCLEOTIDE SEQUENCE [LARGE SCALE GENOMIC DNA]</scope>
    <source>
        <strain evidence="2">NBRC 108723</strain>
    </source>
</reference>
<accession>A0ABQ6F1A3</accession>
<evidence type="ECO:0000313" key="2">
    <source>
        <dbReference type="Proteomes" id="UP001157138"/>
    </source>
</evidence>
<organism evidence="1 2">
    <name type="scientific">Vibrio zhanjiangensis</name>
    <dbReference type="NCBI Taxonomy" id="1046128"/>
    <lineage>
        <taxon>Bacteria</taxon>
        <taxon>Pseudomonadati</taxon>
        <taxon>Pseudomonadota</taxon>
        <taxon>Gammaproteobacteria</taxon>
        <taxon>Vibrionales</taxon>
        <taxon>Vibrionaceae</taxon>
        <taxon>Vibrio</taxon>
    </lineage>
</organism>
<protein>
    <recommendedName>
        <fullName evidence="3">EscG/YscG/SsaH family type III secretion system needle protein co-chaperone</fullName>
    </recommendedName>
</protein>
<evidence type="ECO:0008006" key="3">
    <source>
        <dbReference type="Google" id="ProtNLM"/>
    </source>
</evidence>
<dbReference type="Pfam" id="PF06287">
    <property type="entry name" value="DUF1039"/>
    <property type="match status" value="1"/>
</dbReference>